<sequence length="166" mass="17669">MKRMILIFLSSFFLFACGGGEGDGEAGTGASSSADTNAVPTVTDSSDEDIPETPTVVSTRTMSELTVPDGFNYDQNSNLIYNIDVSGYSTDNAYISVYTSYTKETDGSYTPHFNSRVAASSLTSGLATLEFSVSSGINSVLAEVQFYDGSNPLQSELSTSESSWTF</sequence>
<feature type="chain" id="PRO_5047434050" description="Lipoprotein" evidence="2">
    <location>
        <begin position="17"/>
        <end position="166"/>
    </location>
</feature>
<feature type="region of interest" description="Disordered" evidence="1">
    <location>
        <begin position="25"/>
        <end position="53"/>
    </location>
</feature>
<evidence type="ECO:0008006" key="5">
    <source>
        <dbReference type="Google" id="ProtNLM"/>
    </source>
</evidence>
<evidence type="ECO:0000256" key="1">
    <source>
        <dbReference type="SAM" id="MobiDB-lite"/>
    </source>
</evidence>
<proteinExistence type="predicted"/>
<gene>
    <name evidence="3" type="ORF">VMF7928_00253</name>
</gene>
<dbReference type="PROSITE" id="PS51257">
    <property type="entry name" value="PROKAR_LIPOPROTEIN"/>
    <property type="match status" value="1"/>
</dbReference>
<protein>
    <recommendedName>
        <fullName evidence="5">Lipoprotein</fullName>
    </recommendedName>
</protein>
<dbReference type="RefSeq" id="WP_237359662.1">
    <property type="nucleotide sequence ID" value="NZ_CAKLDM010000001.1"/>
</dbReference>
<comment type="caution">
    <text evidence="3">The sequence shown here is derived from an EMBL/GenBank/DDBJ whole genome shotgun (WGS) entry which is preliminary data.</text>
</comment>
<feature type="signal peptide" evidence="2">
    <location>
        <begin position="1"/>
        <end position="16"/>
    </location>
</feature>
<keyword evidence="2" id="KW-0732">Signal</keyword>
<dbReference type="Proteomes" id="UP000838748">
    <property type="component" value="Unassembled WGS sequence"/>
</dbReference>
<accession>A0ABM9A042</accession>
<organism evidence="3 4">
    <name type="scientific">Vibrio marisflavi CECT 7928</name>
    <dbReference type="NCBI Taxonomy" id="634439"/>
    <lineage>
        <taxon>Bacteria</taxon>
        <taxon>Pseudomonadati</taxon>
        <taxon>Pseudomonadota</taxon>
        <taxon>Gammaproteobacteria</taxon>
        <taxon>Vibrionales</taxon>
        <taxon>Vibrionaceae</taxon>
        <taxon>Vibrio</taxon>
    </lineage>
</organism>
<evidence type="ECO:0000313" key="3">
    <source>
        <dbReference type="EMBL" id="CAH0536167.1"/>
    </source>
</evidence>
<evidence type="ECO:0000313" key="4">
    <source>
        <dbReference type="Proteomes" id="UP000838748"/>
    </source>
</evidence>
<keyword evidence="4" id="KW-1185">Reference proteome</keyword>
<name>A0ABM9A042_9VIBR</name>
<dbReference type="EMBL" id="CAKLDM010000001">
    <property type="protein sequence ID" value="CAH0536167.1"/>
    <property type="molecule type" value="Genomic_DNA"/>
</dbReference>
<reference evidence="3" key="1">
    <citation type="submission" date="2021-11" db="EMBL/GenBank/DDBJ databases">
        <authorList>
            <person name="Rodrigo-Torres L."/>
            <person name="Arahal R. D."/>
            <person name="Lucena T."/>
        </authorList>
    </citation>
    <scope>NUCLEOTIDE SEQUENCE</scope>
    <source>
        <strain evidence="3">CECT 7928</strain>
    </source>
</reference>
<evidence type="ECO:0000256" key="2">
    <source>
        <dbReference type="SAM" id="SignalP"/>
    </source>
</evidence>